<evidence type="ECO:0000313" key="5">
    <source>
        <dbReference type="Proteomes" id="UP000199690"/>
    </source>
</evidence>
<evidence type="ECO:0000313" key="4">
    <source>
        <dbReference type="EMBL" id="SFD59862.1"/>
    </source>
</evidence>
<evidence type="ECO:0000313" key="6">
    <source>
        <dbReference type="Proteomes" id="UP000236729"/>
    </source>
</evidence>
<dbReference type="Pfam" id="PF04072">
    <property type="entry name" value="LCM"/>
    <property type="match status" value="2"/>
</dbReference>
<keyword evidence="1 3" id="KW-0489">Methyltransferase</keyword>
<dbReference type="PANTHER" id="PTHR43619">
    <property type="entry name" value="S-ADENOSYL-L-METHIONINE-DEPENDENT METHYLTRANSFERASE YKTD-RELATED"/>
    <property type="match status" value="1"/>
</dbReference>
<reference evidence="3" key="1">
    <citation type="submission" date="2016-10" db="EMBL/GenBank/DDBJ databases">
        <authorList>
            <person name="de Groot N.N."/>
        </authorList>
    </citation>
    <scope>NUCLEOTIDE SEQUENCE [LARGE SCALE GENOMIC DNA]</scope>
    <source>
        <strain evidence="3">ATCC 20501</strain>
    </source>
</reference>
<keyword evidence="5" id="KW-1185">Reference proteome</keyword>
<dbReference type="Proteomes" id="UP000199690">
    <property type="component" value="Unassembled WGS sequence"/>
</dbReference>
<dbReference type="GO" id="GO:0008168">
    <property type="term" value="F:methyltransferase activity"/>
    <property type="evidence" value="ECO:0007669"/>
    <property type="project" value="UniProtKB-KW"/>
</dbReference>
<keyword evidence="2 3" id="KW-0808">Transferase</keyword>
<reference evidence="5 6" key="2">
    <citation type="submission" date="2016-10" db="EMBL/GenBank/DDBJ databases">
        <authorList>
            <person name="Varghese N."/>
            <person name="Submissions S."/>
        </authorList>
    </citation>
    <scope>NUCLEOTIDE SEQUENCE [LARGE SCALE GENOMIC DNA]</scope>
    <source>
        <strain evidence="6">ATCC 20501</strain>
        <strain evidence="4 5">CGMCC 4.3529</strain>
    </source>
</reference>
<evidence type="ECO:0000313" key="3">
    <source>
        <dbReference type="EMBL" id="SEG95143.1"/>
    </source>
</evidence>
<dbReference type="SUPFAM" id="SSF53335">
    <property type="entry name" value="S-adenosyl-L-methionine-dependent methyltransferases"/>
    <property type="match status" value="2"/>
</dbReference>
<dbReference type="AlphaFoldDB" id="A0A1H6ECY9"/>
<organism evidence="3 6">
    <name type="scientific">Saccharopolyspora kobensis</name>
    <dbReference type="NCBI Taxonomy" id="146035"/>
    <lineage>
        <taxon>Bacteria</taxon>
        <taxon>Bacillati</taxon>
        <taxon>Actinomycetota</taxon>
        <taxon>Actinomycetes</taxon>
        <taxon>Pseudonocardiales</taxon>
        <taxon>Pseudonocardiaceae</taxon>
        <taxon>Saccharopolyspora</taxon>
    </lineage>
</organism>
<evidence type="ECO:0000256" key="1">
    <source>
        <dbReference type="ARBA" id="ARBA00022603"/>
    </source>
</evidence>
<dbReference type="EMBL" id="FNVB01000010">
    <property type="protein sequence ID" value="SEG95143.1"/>
    <property type="molecule type" value="Genomic_DNA"/>
</dbReference>
<dbReference type="InterPro" id="IPR007213">
    <property type="entry name" value="Ppm1/Ppm2/Tcmp"/>
</dbReference>
<gene>
    <name evidence="3" type="ORF">SAMN02982929_06096</name>
    <name evidence="4" type="ORF">SAMN05216506_105190</name>
</gene>
<accession>A0A1I1TMJ2</accession>
<accession>A0A1H6ECY9</accession>
<sequence length="543" mass="61339">MSEQIRLTGAQRTLLGPLHARALDNRRPDPVLGDEAADRLLDRIDFDFSSLNLGSGNRMAIILRAKELDAWATDYLAEHPDAVVLHLACGLDSRAFRLALPDSALWYDVDLPDVIELRNRLYPETPANYRTIASSATDPEWLDEIPTGRPTLVIAEGLTMYLTEADGVAMLRRFVERFEVGEMMFDAVLPWTVKASSASRFLQSTGAEFHWAVGDVHALELRVPGLRLRCQRPVVGLPDASRMPASERIIAKAMTAVPPLRDSMRLLRFSFEHRPREQVELTGAQATMLATVYLRALDNRSEQPMLGDRWADEAVQRIDFDFSKFKMSSRNTASVAMRARIIDRWTEEALRPGTTVLHLGCGLDSRYERIAPREDVEWYDVDQPDVIELRDRFFPASARRRSIGSSVTSPELLDGIRGDQPVLVVAEGLVMYLTEQDGLDLLRRITRHFPSGELIFDAFSTFGVRLSNRFNPAVVHAGARLHWGIDDPRALEDSVPGLRLVDEWAFTDAPEVDRYPMPMRAAIRASGQITAVRRMGRMLRYRF</sequence>
<dbReference type="InterPro" id="IPR029063">
    <property type="entry name" value="SAM-dependent_MTases_sf"/>
</dbReference>
<dbReference type="GO" id="GO:0032259">
    <property type="term" value="P:methylation"/>
    <property type="evidence" value="ECO:0007669"/>
    <property type="project" value="UniProtKB-KW"/>
</dbReference>
<evidence type="ECO:0000256" key="2">
    <source>
        <dbReference type="ARBA" id="ARBA00022679"/>
    </source>
</evidence>
<proteinExistence type="predicted"/>
<dbReference type="SMR" id="A0A1H6ECY9"/>
<dbReference type="PANTHER" id="PTHR43619:SF2">
    <property type="entry name" value="S-ADENOSYL-L-METHIONINE-DEPENDENT METHYLTRANSFERASES SUPERFAMILY PROTEIN"/>
    <property type="match status" value="1"/>
</dbReference>
<name>A0A1H6ECY9_9PSEU</name>
<dbReference type="EMBL" id="FOME01000005">
    <property type="protein sequence ID" value="SFD59862.1"/>
    <property type="molecule type" value="Genomic_DNA"/>
</dbReference>
<dbReference type="RefSeq" id="WP_093352491.1">
    <property type="nucleotide sequence ID" value="NZ_FNVB01000010.1"/>
</dbReference>
<dbReference type="Proteomes" id="UP000236729">
    <property type="component" value="Unassembled WGS sequence"/>
</dbReference>
<dbReference type="Gene3D" id="3.40.50.150">
    <property type="entry name" value="Vaccinia Virus protein VP39"/>
    <property type="match status" value="2"/>
</dbReference>
<protein>
    <submittedName>
        <fullName evidence="3">O-Methyltransferase involved in polyketide biosynthesis</fullName>
    </submittedName>
</protein>